<dbReference type="EMBL" id="JAMYWD010000009">
    <property type="protein sequence ID" value="KAJ4960527.1"/>
    <property type="molecule type" value="Genomic_DNA"/>
</dbReference>
<comment type="function">
    <text evidence="10">Potassium transporter.</text>
</comment>
<feature type="transmembrane region" description="Helical" evidence="10">
    <location>
        <begin position="562"/>
        <end position="580"/>
    </location>
</feature>
<dbReference type="InterPro" id="IPR053952">
    <property type="entry name" value="K_trans_C"/>
</dbReference>
<keyword evidence="7 10" id="KW-1133">Transmembrane helix</keyword>
<sequence length="855" mass="95228">MVFNIACEDNRVGREIIRITAKKKEMEQGGIEESVRLVRSESRWVDGSEVDSESPITSLFEEDGLRESQGSLKRRLAKKPKRVDSFDVEAMSIVKAHGHDHSKDISIWGTLALAFQTLGVVYGDMGTSPLYVFADVFSKVPIRSEVDVLGALSLVMYTIALVPFAKYVFIVLKANDNGEGGTFALYSLICRYAKVNRLPNQQPADELISSFKLRLPTPELERALKIKDCLERRSSMKTLLLLLVLMGTSMIIGDGILTPAMSVMSAVSGLQGEIPGFDTNAVVIVSIVFLIALFSIQRFGTGKVGVMFAPALSLWFFSLGSIGLYNLVKYDITVVRALNPAYIYYFFKRNSAKAWSALGGCVLCITGAEAMFADLGHFSVVSIQIAFTCVVFPCLLLGYMGQAAYLMKFPTSAERIFYDSVPDGLFWPVFVIATLAAMIASQAMISATFSCIKQSMALGCFPRMKIIHTSKKFIGQIYIPVINWFLMVMCIVVVATFRSTTDIANAYGIAEVGVMMVSTTLVTLVMLLIWQTNLFLALCFPLVFGSVEFIYLSAVLTKIMEGGWLPLAFASFFLCIMYIWNYGSVLKYQSEVREKISMDFLLELGSTLGTVRVPGIGLIYNELVQGVPSVFGQFLVDLPAIHSTIVFVCIKYVPVPIVPQEERFLFRRLCPKDYHMFRCIARYGYKDVRKEDHHAFEQLLVESLQKFLKREAQDLALETSLKETKFDSVSVKSRHSGFPGSELGELQVPLMQDQRTEAGTSSSGEVVSMLPSSIISLDDDPSLQYELSALREAMDSGFTYLLGHGDVRARKNSWFLKKLVINYIYAFLRKNCRAGAANMRVPHMNIMQVGVTYMV</sequence>
<dbReference type="GO" id="GO:0015079">
    <property type="term" value="F:potassium ion transmembrane transporter activity"/>
    <property type="evidence" value="ECO:0007669"/>
    <property type="project" value="UniProtKB-UniRule"/>
</dbReference>
<evidence type="ECO:0000256" key="6">
    <source>
        <dbReference type="ARBA" id="ARBA00022958"/>
    </source>
</evidence>
<feature type="domain" description="K+ potassium transporter C-terminal" evidence="12">
    <location>
        <begin position="614"/>
        <end position="853"/>
    </location>
</feature>
<name>A0A9Q0K2K6_9MAGN</name>
<keyword evidence="8 10" id="KW-0406">Ion transport</keyword>
<feature type="transmembrane region" description="Helical" evidence="10">
    <location>
        <begin position="385"/>
        <end position="405"/>
    </location>
</feature>
<evidence type="ECO:0000256" key="2">
    <source>
        <dbReference type="ARBA" id="ARBA00008440"/>
    </source>
</evidence>
<feature type="transmembrane region" description="Helical" evidence="10">
    <location>
        <begin position="473"/>
        <end position="497"/>
    </location>
</feature>
<dbReference type="Pfam" id="PF22776">
    <property type="entry name" value="K_trans_C"/>
    <property type="match status" value="1"/>
</dbReference>
<gene>
    <name evidence="13" type="ORF">NE237_020437</name>
</gene>
<proteinExistence type="inferred from homology"/>
<evidence type="ECO:0000256" key="1">
    <source>
        <dbReference type="ARBA" id="ARBA00004141"/>
    </source>
</evidence>
<evidence type="ECO:0000256" key="5">
    <source>
        <dbReference type="ARBA" id="ARBA00022692"/>
    </source>
</evidence>
<evidence type="ECO:0000256" key="3">
    <source>
        <dbReference type="ARBA" id="ARBA00022448"/>
    </source>
</evidence>
<keyword evidence="9 10" id="KW-0472">Membrane</keyword>
<evidence type="ECO:0000313" key="14">
    <source>
        <dbReference type="Proteomes" id="UP001141806"/>
    </source>
</evidence>
<dbReference type="PANTHER" id="PTHR30540">
    <property type="entry name" value="OSMOTIC STRESS POTASSIUM TRANSPORTER"/>
    <property type="match status" value="1"/>
</dbReference>
<dbReference type="PANTHER" id="PTHR30540:SF4">
    <property type="entry name" value="POTASSIUM TRANSPORTER 12-RELATED"/>
    <property type="match status" value="1"/>
</dbReference>
<feature type="transmembrane region" description="Helical" evidence="10">
    <location>
        <begin position="105"/>
        <end position="123"/>
    </location>
</feature>
<evidence type="ECO:0000256" key="7">
    <source>
        <dbReference type="ARBA" id="ARBA00022989"/>
    </source>
</evidence>
<dbReference type="Proteomes" id="UP001141806">
    <property type="component" value="Unassembled WGS sequence"/>
</dbReference>
<evidence type="ECO:0000259" key="11">
    <source>
        <dbReference type="Pfam" id="PF02705"/>
    </source>
</evidence>
<evidence type="ECO:0000256" key="10">
    <source>
        <dbReference type="RuleBase" id="RU321113"/>
    </source>
</evidence>
<feature type="transmembrane region" description="Helical" evidence="10">
    <location>
        <begin position="239"/>
        <end position="257"/>
    </location>
</feature>
<comment type="similarity">
    <text evidence="2 10">Belongs to the HAK/KUP transporter (TC 2.A.72.3) family.</text>
</comment>
<organism evidence="13 14">
    <name type="scientific">Protea cynaroides</name>
    <dbReference type="NCBI Taxonomy" id="273540"/>
    <lineage>
        <taxon>Eukaryota</taxon>
        <taxon>Viridiplantae</taxon>
        <taxon>Streptophyta</taxon>
        <taxon>Embryophyta</taxon>
        <taxon>Tracheophyta</taxon>
        <taxon>Spermatophyta</taxon>
        <taxon>Magnoliopsida</taxon>
        <taxon>Proteales</taxon>
        <taxon>Proteaceae</taxon>
        <taxon>Protea</taxon>
    </lineage>
</organism>
<keyword evidence="14" id="KW-1185">Reference proteome</keyword>
<dbReference type="AlphaFoldDB" id="A0A9Q0K2K6"/>
<keyword evidence="3" id="KW-0813">Transport</keyword>
<evidence type="ECO:0000256" key="8">
    <source>
        <dbReference type="ARBA" id="ARBA00023065"/>
    </source>
</evidence>
<protein>
    <recommendedName>
        <fullName evidence="10">Potassium transporter</fullName>
    </recommendedName>
</protein>
<keyword evidence="4 10" id="KW-0633">Potassium transport</keyword>
<feature type="transmembrane region" description="Helical" evidence="10">
    <location>
        <begin position="277"/>
        <end position="296"/>
    </location>
</feature>
<feature type="transmembrane region" description="Helical" evidence="10">
    <location>
        <begin position="354"/>
        <end position="373"/>
    </location>
</feature>
<accession>A0A9Q0K2K6</accession>
<comment type="caution">
    <text evidence="13">The sequence shown here is derived from an EMBL/GenBank/DDBJ whole genome shotgun (WGS) entry which is preliminary data.</text>
</comment>
<feature type="domain" description="K+ potassium transporter integral membrane" evidence="11">
    <location>
        <begin position="113"/>
        <end position="602"/>
    </location>
</feature>
<comment type="subcellular location">
    <subcellularLocation>
        <location evidence="1 10">Membrane</location>
        <topology evidence="1 10">Multi-pass membrane protein</topology>
    </subcellularLocation>
</comment>
<dbReference type="Pfam" id="PF02705">
    <property type="entry name" value="K_trans"/>
    <property type="match status" value="1"/>
</dbReference>
<keyword evidence="5 10" id="KW-0812">Transmembrane</keyword>
<evidence type="ECO:0000259" key="12">
    <source>
        <dbReference type="Pfam" id="PF22776"/>
    </source>
</evidence>
<dbReference type="InterPro" id="IPR003855">
    <property type="entry name" value="K+_transporter"/>
</dbReference>
<dbReference type="GO" id="GO:0016020">
    <property type="term" value="C:membrane"/>
    <property type="evidence" value="ECO:0007669"/>
    <property type="project" value="UniProtKB-SubCell"/>
</dbReference>
<keyword evidence="6 10" id="KW-0630">Potassium</keyword>
<dbReference type="InterPro" id="IPR053951">
    <property type="entry name" value="K_trans_N"/>
</dbReference>
<evidence type="ECO:0000256" key="9">
    <source>
        <dbReference type="ARBA" id="ARBA00023136"/>
    </source>
</evidence>
<feature type="transmembrane region" description="Helical" evidence="10">
    <location>
        <begin position="425"/>
        <end position="452"/>
    </location>
</feature>
<feature type="transmembrane region" description="Helical" evidence="10">
    <location>
        <begin position="503"/>
        <end position="527"/>
    </location>
</feature>
<feature type="transmembrane region" description="Helical" evidence="10">
    <location>
        <begin position="534"/>
        <end position="556"/>
    </location>
</feature>
<reference evidence="13" key="1">
    <citation type="journal article" date="2023" name="Plant J.">
        <title>The genome of the king protea, Protea cynaroides.</title>
        <authorList>
            <person name="Chang J."/>
            <person name="Duong T.A."/>
            <person name="Schoeman C."/>
            <person name="Ma X."/>
            <person name="Roodt D."/>
            <person name="Barker N."/>
            <person name="Li Z."/>
            <person name="Van de Peer Y."/>
            <person name="Mizrachi E."/>
        </authorList>
    </citation>
    <scope>NUCLEOTIDE SEQUENCE</scope>
    <source>
        <tissue evidence="13">Young leaves</tissue>
    </source>
</reference>
<feature type="transmembrane region" description="Helical" evidence="10">
    <location>
        <begin position="148"/>
        <end position="169"/>
    </location>
</feature>
<evidence type="ECO:0000256" key="4">
    <source>
        <dbReference type="ARBA" id="ARBA00022538"/>
    </source>
</evidence>
<dbReference type="NCBIfam" id="TIGR00794">
    <property type="entry name" value="kup"/>
    <property type="match status" value="1"/>
</dbReference>
<evidence type="ECO:0000313" key="13">
    <source>
        <dbReference type="EMBL" id="KAJ4960527.1"/>
    </source>
</evidence>
<feature type="transmembrane region" description="Helical" evidence="10">
    <location>
        <begin position="308"/>
        <end position="328"/>
    </location>
</feature>
<dbReference type="OrthoDB" id="504708at2759"/>